<reference evidence="1 2" key="1">
    <citation type="journal article" date="2023" name="Arcadia Sci">
        <title>De novo assembly of a long-read Amblyomma americanum tick genome.</title>
        <authorList>
            <person name="Chou S."/>
            <person name="Poskanzer K.E."/>
            <person name="Rollins M."/>
            <person name="Thuy-Boun P.S."/>
        </authorList>
    </citation>
    <scope>NUCLEOTIDE SEQUENCE [LARGE SCALE GENOMIC DNA]</scope>
    <source>
        <strain evidence="1">F_SG_1</strain>
        <tissue evidence="1">Salivary glands</tissue>
    </source>
</reference>
<sequence length="70" mass="7626">MNRGPLEFPTALLAAAARPARGPQAARGFGQCCDGYYGPSRPAQDQQESLFFDKALQKGYRCHHRKGGDS</sequence>
<keyword evidence="2" id="KW-1185">Reference proteome</keyword>
<evidence type="ECO:0000313" key="2">
    <source>
        <dbReference type="Proteomes" id="UP001321473"/>
    </source>
</evidence>
<comment type="caution">
    <text evidence="1">The sequence shown here is derived from an EMBL/GenBank/DDBJ whole genome shotgun (WGS) entry which is preliminary data.</text>
</comment>
<gene>
    <name evidence="1" type="ORF">V5799_027498</name>
</gene>
<protein>
    <submittedName>
        <fullName evidence="1">Uncharacterized protein</fullName>
    </submittedName>
</protein>
<proteinExistence type="predicted"/>
<dbReference type="AlphaFoldDB" id="A0AAQ4DFJ5"/>
<dbReference type="Proteomes" id="UP001321473">
    <property type="component" value="Unassembled WGS sequence"/>
</dbReference>
<name>A0AAQ4DFJ5_AMBAM</name>
<accession>A0AAQ4DFJ5</accession>
<evidence type="ECO:0000313" key="1">
    <source>
        <dbReference type="EMBL" id="KAK8761235.1"/>
    </source>
</evidence>
<dbReference type="EMBL" id="JARKHS020031404">
    <property type="protein sequence ID" value="KAK8761235.1"/>
    <property type="molecule type" value="Genomic_DNA"/>
</dbReference>
<organism evidence="1 2">
    <name type="scientific">Amblyomma americanum</name>
    <name type="common">Lone star tick</name>
    <dbReference type="NCBI Taxonomy" id="6943"/>
    <lineage>
        <taxon>Eukaryota</taxon>
        <taxon>Metazoa</taxon>
        <taxon>Ecdysozoa</taxon>
        <taxon>Arthropoda</taxon>
        <taxon>Chelicerata</taxon>
        <taxon>Arachnida</taxon>
        <taxon>Acari</taxon>
        <taxon>Parasitiformes</taxon>
        <taxon>Ixodida</taxon>
        <taxon>Ixodoidea</taxon>
        <taxon>Ixodidae</taxon>
        <taxon>Amblyomminae</taxon>
        <taxon>Amblyomma</taxon>
    </lineage>
</organism>